<keyword evidence="7 11" id="KW-0799">Topoisomerase</keyword>
<dbReference type="GO" id="GO:0006265">
    <property type="term" value="P:DNA topological change"/>
    <property type="evidence" value="ECO:0007669"/>
    <property type="project" value="UniProtKB-UniRule"/>
</dbReference>
<dbReference type="InterPro" id="IPR013759">
    <property type="entry name" value="Topo_IIA_B_C"/>
</dbReference>
<dbReference type="GO" id="GO:0005694">
    <property type="term" value="C:chromosome"/>
    <property type="evidence" value="ECO:0007669"/>
    <property type="project" value="InterPro"/>
</dbReference>
<evidence type="ECO:0000256" key="3">
    <source>
        <dbReference type="ARBA" id="ARBA00022723"/>
    </source>
</evidence>
<dbReference type="GO" id="GO:0005737">
    <property type="term" value="C:cytoplasm"/>
    <property type="evidence" value="ECO:0007669"/>
    <property type="project" value="UniProtKB-SubCell"/>
</dbReference>
<dbReference type="Pfam" id="PF00986">
    <property type="entry name" value="DNA_gyraseB_C"/>
    <property type="match status" value="1"/>
</dbReference>
<keyword evidence="3 11" id="KW-0479">Metal-binding</keyword>
<evidence type="ECO:0000256" key="10">
    <source>
        <dbReference type="ARBA" id="ARBA00063644"/>
    </source>
</evidence>
<comment type="catalytic activity">
    <reaction evidence="1 11">
        <text>ATP-dependent breakage, passage and rejoining of double-stranded DNA.</text>
        <dbReference type="EC" id="5.6.2.2"/>
    </reaction>
</comment>
<dbReference type="Gene3D" id="3.30.230.10">
    <property type="match status" value="1"/>
</dbReference>
<comment type="subunit">
    <text evidence="10">Heterotetramer composed of ParC and ParE.</text>
</comment>
<keyword evidence="6 11" id="KW-0460">Magnesium</keyword>
<dbReference type="EC" id="5.6.2.2" evidence="11"/>
<dbReference type="Pfam" id="PF00204">
    <property type="entry name" value="DNA_gyraseB"/>
    <property type="match status" value="1"/>
</dbReference>
<dbReference type="NCBIfam" id="NF004189">
    <property type="entry name" value="PRK05644.1"/>
    <property type="match status" value="1"/>
</dbReference>
<dbReference type="InterPro" id="IPR003594">
    <property type="entry name" value="HATPase_dom"/>
</dbReference>
<dbReference type="Gene3D" id="3.40.50.670">
    <property type="match status" value="1"/>
</dbReference>
<dbReference type="RefSeq" id="WP_142510013.1">
    <property type="nucleotide sequence ID" value="NZ_SADV01000019.1"/>
</dbReference>
<comment type="similarity">
    <text evidence="2 11">Belongs to the type II topoisomerase GyrB family.</text>
</comment>
<evidence type="ECO:0000256" key="11">
    <source>
        <dbReference type="HAMAP-Rule" id="MF_01898"/>
    </source>
</evidence>
<evidence type="ECO:0000256" key="6">
    <source>
        <dbReference type="ARBA" id="ARBA00022842"/>
    </source>
</evidence>
<dbReference type="InterPro" id="IPR036890">
    <property type="entry name" value="HATPase_C_sf"/>
</dbReference>
<feature type="binding site" evidence="11">
    <location>
        <position position="508"/>
    </location>
    <ligand>
        <name>Mg(2+)</name>
        <dbReference type="ChEBI" id="CHEBI:18420"/>
        <label>1</label>
        <note>catalytic</note>
    </ligand>
</feature>
<comment type="miscellaneous">
    <text evidence="11">Few gyrases are as efficient as E.coli at forming negative supercoils. Not all organisms have 2 type II topoisomerases; in organisms with a single type II topoisomerase this enzyme also has to decatenate newly replicated chromosomes.</text>
</comment>
<dbReference type="InterPro" id="IPR001241">
    <property type="entry name" value="Topo_IIA"/>
</dbReference>
<dbReference type="InterPro" id="IPR014721">
    <property type="entry name" value="Ribsml_uS5_D2-typ_fold_subgr"/>
</dbReference>
<feature type="site" description="Interaction with DNA" evidence="11">
    <location>
        <position position="463"/>
    </location>
</feature>
<accession>A0A544UAJ0</accession>
<dbReference type="PRINTS" id="PR00418">
    <property type="entry name" value="TPI2FAMILY"/>
</dbReference>
<keyword evidence="9 11" id="KW-0413">Isomerase</keyword>
<dbReference type="InterPro" id="IPR013506">
    <property type="entry name" value="Topo_IIA_bsu_dom2"/>
</dbReference>
<dbReference type="HAMAP" id="MF_01898">
    <property type="entry name" value="GyrB"/>
    <property type="match status" value="1"/>
</dbReference>
<dbReference type="OrthoDB" id="9802808at2"/>
<evidence type="ECO:0000256" key="5">
    <source>
        <dbReference type="ARBA" id="ARBA00022840"/>
    </source>
</evidence>
<dbReference type="PANTHER" id="PTHR45866">
    <property type="entry name" value="DNA GYRASE/TOPOISOMERASE SUBUNIT B"/>
    <property type="match status" value="1"/>
</dbReference>
<comment type="function">
    <text evidence="11">A type II topoisomerase that negatively supercoils closed circular double-stranded (ds) DNA in an ATP-dependent manner to modulate DNA topology and maintain chromosomes in an underwound state. Negative supercoiling favors strand separation, and DNA replication, transcription, recombination and repair, all of which involve strand separation. Also able to catalyze the interconversion of other topological isomers of dsDNA rings, including catenanes and knotted rings. Type II topoisomerases break and join 2 DNA strands simultaneously in an ATP-dependent manner.</text>
</comment>
<dbReference type="GO" id="GO:0046872">
    <property type="term" value="F:metal ion binding"/>
    <property type="evidence" value="ECO:0007669"/>
    <property type="project" value="UniProtKB-KW"/>
</dbReference>
<dbReference type="SMART" id="SM00433">
    <property type="entry name" value="TOP2c"/>
    <property type="match status" value="1"/>
</dbReference>
<comment type="subcellular location">
    <subcellularLocation>
        <location evidence="11">Cytoplasm</location>
    </subcellularLocation>
</comment>
<feature type="site" description="Interaction with DNA" evidence="11">
    <location>
        <position position="460"/>
    </location>
</feature>
<dbReference type="PANTHER" id="PTHR45866:SF1">
    <property type="entry name" value="DNA GYRASE SUBUNIT B, MITOCHONDRIAL"/>
    <property type="match status" value="1"/>
</dbReference>
<dbReference type="InterPro" id="IPR013760">
    <property type="entry name" value="Topo_IIA-like_dom_sf"/>
</dbReference>
<dbReference type="Pfam" id="PF01751">
    <property type="entry name" value="Toprim"/>
    <property type="match status" value="1"/>
</dbReference>
<dbReference type="NCBIfam" id="TIGR01059">
    <property type="entry name" value="gyrB"/>
    <property type="match status" value="1"/>
</dbReference>
<comment type="cofactor">
    <cofactor evidence="11">
        <name>Mg(2+)</name>
        <dbReference type="ChEBI" id="CHEBI:18420"/>
    </cofactor>
    <cofactor evidence="11">
        <name>Mn(2+)</name>
        <dbReference type="ChEBI" id="CHEBI:29035"/>
    </cofactor>
    <cofactor evidence="11">
        <name>Ca(2+)</name>
        <dbReference type="ChEBI" id="CHEBI:29108"/>
    </cofactor>
    <text evidence="11">Binds two Mg(2+) per subunit. The magnesium ions form salt bridges with both the protein and the DNA. Can also accept other divalent metal cations, such as Mn(2+) or Ca(2+).</text>
</comment>
<keyword evidence="4 11" id="KW-0547">Nucleotide-binding</keyword>
<keyword evidence="11" id="KW-0963">Cytoplasm</keyword>
<evidence type="ECO:0000256" key="2">
    <source>
        <dbReference type="ARBA" id="ARBA00010708"/>
    </source>
</evidence>
<dbReference type="FunFam" id="3.30.565.10:FF:000002">
    <property type="entry name" value="DNA gyrase subunit B"/>
    <property type="match status" value="1"/>
</dbReference>
<evidence type="ECO:0000256" key="8">
    <source>
        <dbReference type="ARBA" id="ARBA00023125"/>
    </source>
</evidence>
<dbReference type="InterPro" id="IPR006171">
    <property type="entry name" value="TOPRIM_dom"/>
</dbReference>
<dbReference type="InterPro" id="IPR002288">
    <property type="entry name" value="DNA_gyrase_B_C"/>
</dbReference>
<evidence type="ECO:0000256" key="9">
    <source>
        <dbReference type="ARBA" id="ARBA00023235"/>
    </source>
</evidence>
<dbReference type="PROSITE" id="PS00177">
    <property type="entry name" value="TOPOISOMERASE_II"/>
    <property type="match status" value="1"/>
</dbReference>
<dbReference type="InterPro" id="IPR018522">
    <property type="entry name" value="TopoIIA_CS"/>
</dbReference>
<dbReference type="FunFam" id="3.30.230.10:FF:000005">
    <property type="entry name" value="DNA gyrase subunit B"/>
    <property type="match status" value="1"/>
</dbReference>
<reference evidence="13 14" key="1">
    <citation type="submission" date="2018-03" db="EMBL/GenBank/DDBJ databases">
        <title>Aerobic endospore-forming bacteria genome sequencing and assembly.</title>
        <authorList>
            <person name="Cavalcante D.A."/>
            <person name="Driks A."/>
            <person name="Putonti C."/>
            <person name="De-Souza M.T."/>
        </authorList>
    </citation>
    <scope>NUCLEOTIDE SEQUENCE [LARGE SCALE GENOMIC DNA]</scope>
    <source>
        <strain evidence="13 14">SDF0037</strain>
    </source>
</reference>
<dbReference type="GO" id="GO:0034335">
    <property type="term" value="F:DNA negative supercoiling activity"/>
    <property type="evidence" value="ECO:0007669"/>
    <property type="project" value="UniProtKB-ARBA"/>
</dbReference>
<feature type="binding site" evidence="11">
    <location>
        <position position="508"/>
    </location>
    <ligand>
        <name>Mg(2+)</name>
        <dbReference type="ChEBI" id="CHEBI:18420"/>
        <label>2</label>
    </ligand>
</feature>
<comment type="caution">
    <text evidence="13">The sequence shown here is derived from an EMBL/GenBank/DDBJ whole genome shotgun (WGS) entry which is preliminary data.</text>
</comment>
<keyword evidence="8" id="KW-0238">DNA-binding</keyword>
<dbReference type="AlphaFoldDB" id="A0A544UAJ0"/>
<evidence type="ECO:0000313" key="14">
    <source>
        <dbReference type="Proteomes" id="UP000317944"/>
    </source>
</evidence>
<dbReference type="GO" id="GO:0003677">
    <property type="term" value="F:DNA binding"/>
    <property type="evidence" value="ECO:0007669"/>
    <property type="project" value="UniProtKB-KW"/>
</dbReference>
<evidence type="ECO:0000313" key="13">
    <source>
        <dbReference type="EMBL" id="TQR29248.1"/>
    </source>
</evidence>
<dbReference type="GO" id="GO:0005524">
    <property type="term" value="F:ATP binding"/>
    <property type="evidence" value="ECO:0007669"/>
    <property type="project" value="UniProtKB-UniRule"/>
</dbReference>
<dbReference type="Gene3D" id="3.30.565.10">
    <property type="entry name" value="Histidine kinase-like ATPase, C-terminal domain"/>
    <property type="match status" value="1"/>
</dbReference>
<dbReference type="EMBL" id="SADV01000019">
    <property type="protein sequence ID" value="TQR29248.1"/>
    <property type="molecule type" value="Genomic_DNA"/>
</dbReference>
<evidence type="ECO:0000256" key="1">
    <source>
        <dbReference type="ARBA" id="ARBA00000185"/>
    </source>
</evidence>
<gene>
    <name evidence="11 13" type="primary">gyrB</name>
    <name evidence="13" type="ORF">C7Y47_18030</name>
</gene>
<dbReference type="InterPro" id="IPR011557">
    <property type="entry name" value="GyrB"/>
</dbReference>
<sequence length="644" mass="71948">MKAVAIENEGLQNQAYEADQIQVLEGLEAVRKRPGMYIGSTSSKGLHHLVWEIVDNSIDEALAGFCTDIKVTIEKDNWIRVEDNGRGIPVSIQEKMGKPAVEVIMTVLHAGGKFGGGGYKVSGGLHGVGASVVNALSIETIVQVHREGHIHEIKFERGKTVQELMVIGDSDRNGTTTRFKADPEIFKETTVYEFDILAHRIRELAYLNRGIRITIADEREGEERSTTYHYEGGIRSYVEHLNQTKEPIHDPIDVLGEKDGISVEIAMQYNAGFSSNIFSFANNINTYEGGTHESGFKTALTRVINDYARKNGLLKESDANLTGEDVREGLTAIVSVKHPDPQFEGQTKTKLGNSEVSQITNSLFSDGFERFMLENPTVARKVVEKGLMAARARVAAKKAREFTRRKSALEVSSLPGKLADCSSTNPAECEIYIVEGDSAGGSAKSGRDRHFQAILPLRGKILNVEKARLDKILSNAEIRAMITAFGTGIGEEFTLEKARYHKIVIMTDADVDGAHIRTLLLTFFFRFLRPLVEAGYIYIAQPPLYQVKQGKHVEYCYDEETLKEILERLPKIPKPNIQRYKGLGEMNAEQLWETTMDPEHRTLLQVELDDAIKANQAFERLMGDEVEPRRQFIEENAVYANLDI</sequence>
<dbReference type="PROSITE" id="PS50880">
    <property type="entry name" value="TOPRIM"/>
    <property type="match status" value="1"/>
</dbReference>
<name>A0A544UAJ0_LYSSH</name>
<dbReference type="Pfam" id="PF02518">
    <property type="entry name" value="HATPase_c"/>
    <property type="match status" value="1"/>
</dbReference>
<feature type="binding site" evidence="11">
    <location>
        <position position="510"/>
    </location>
    <ligand>
        <name>Mg(2+)</name>
        <dbReference type="ChEBI" id="CHEBI:18420"/>
        <label>2</label>
    </ligand>
</feature>
<dbReference type="NCBIfam" id="NF011501">
    <property type="entry name" value="PRK14939.1"/>
    <property type="match status" value="1"/>
</dbReference>
<evidence type="ECO:0000256" key="4">
    <source>
        <dbReference type="ARBA" id="ARBA00022741"/>
    </source>
</evidence>
<dbReference type="SUPFAM" id="SSF55874">
    <property type="entry name" value="ATPase domain of HSP90 chaperone/DNA topoisomerase II/histidine kinase"/>
    <property type="match status" value="1"/>
</dbReference>
<dbReference type="FunFam" id="3.40.50.670:FF:000002">
    <property type="entry name" value="DNA gyrase subunit B"/>
    <property type="match status" value="1"/>
</dbReference>
<feature type="binding site" evidence="11">
    <location>
        <position position="435"/>
    </location>
    <ligand>
        <name>Mg(2+)</name>
        <dbReference type="ChEBI" id="CHEBI:18420"/>
        <label>1</label>
        <note>catalytic</note>
    </ligand>
</feature>
<dbReference type="SMART" id="SM00387">
    <property type="entry name" value="HATPase_c"/>
    <property type="match status" value="1"/>
</dbReference>
<evidence type="ECO:0000259" key="12">
    <source>
        <dbReference type="PROSITE" id="PS50880"/>
    </source>
</evidence>
<evidence type="ECO:0000256" key="7">
    <source>
        <dbReference type="ARBA" id="ARBA00023029"/>
    </source>
</evidence>
<protein>
    <recommendedName>
        <fullName evidence="11">DNA gyrase subunit B</fullName>
        <ecNumber evidence="11">5.6.2.2</ecNumber>
    </recommendedName>
</protein>
<dbReference type="GO" id="GO:0006261">
    <property type="term" value="P:DNA-templated DNA replication"/>
    <property type="evidence" value="ECO:0007669"/>
    <property type="project" value="UniProtKB-UniRule"/>
</dbReference>
<keyword evidence="5 11" id="KW-0067">ATP-binding</keyword>
<dbReference type="SUPFAM" id="SSF56719">
    <property type="entry name" value="Type II DNA topoisomerase"/>
    <property type="match status" value="1"/>
</dbReference>
<dbReference type="PRINTS" id="PR01159">
    <property type="entry name" value="DNAGYRASEB"/>
</dbReference>
<dbReference type="Proteomes" id="UP000317944">
    <property type="component" value="Unassembled WGS sequence"/>
</dbReference>
<feature type="domain" description="Toprim" evidence="12">
    <location>
        <begin position="429"/>
        <end position="543"/>
    </location>
</feature>
<comment type="subunit">
    <text evidence="11">Heterotetramer, composed of two GyrA and two GyrB chains. In the heterotetramer, GyrA contains the active site tyrosine that forms a transient covalent intermediate with DNA, while GyrB binds cofactors and catalyzes ATP hydrolysis.</text>
</comment>
<dbReference type="InterPro" id="IPR020568">
    <property type="entry name" value="Ribosomal_Su5_D2-typ_SF"/>
</dbReference>
<proteinExistence type="inferred from homology"/>
<dbReference type="InterPro" id="IPR000565">
    <property type="entry name" value="Topo_IIA_B"/>
</dbReference>
<dbReference type="CDD" id="cd00822">
    <property type="entry name" value="TopoII_Trans_DNA_gyrase"/>
    <property type="match status" value="1"/>
</dbReference>
<dbReference type="CDD" id="cd16928">
    <property type="entry name" value="HATPase_GyrB-like"/>
    <property type="match status" value="1"/>
</dbReference>
<dbReference type="SUPFAM" id="SSF54211">
    <property type="entry name" value="Ribosomal protein S5 domain 2-like"/>
    <property type="match status" value="1"/>
</dbReference>
<organism evidence="13 14">
    <name type="scientific">Lysinibacillus sphaericus</name>
    <name type="common">Bacillus sphaericus</name>
    <dbReference type="NCBI Taxonomy" id="1421"/>
    <lineage>
        <taxon>Bacteria</taxon>
        <taxon>Bacillati</taxon>
        <taxon>Bacillota</taxon>
        <taxon>Bacilli</taxon>
        <taxon>Bacillales</taxon>
        <taxon>Bacillaceae</taxon>
        <taxon>Lysinibacillus</taxon>
    </lineage>
</organism>